<feature type="domain" description="HTH cro/C1-type" evidence="5">
    <location>
        <begin position="19"/>
        <end position="75"/>
    </location>
</feature>
<evidence type="ECO:0000313" key="8">
    <source>
        <dbReference type="Proteomes" id="UP000028719"/>
    </source>
</evidence>
<gene>
    <name evidence="6" type="ORF">IW16_23575</name>
    <name evidence="7" type="ORF">SAMN02787073_3659</name>
</gene>
<dbReference type="OrthoDB" id="1263042at2"/>
<evidence type="ECO:0000256" key="3">
    <source>
        <dbReference type="ARBA" id="ARBA00022777"/>
    </source>
</evidence>
<keyword evidence="7" id="KW-0238">DNA-binding</keyword>
<dbReference type="GO" id="GO:0003677">
    <property type="term" value="F:DNA binding"/>
    <property type="evidence" value="ECO:0007669"/>
    <property type="project" value="UniProtKB-KW"/>
</dbReference>
<dbReference type="InterPro" id="IPR010982">
    <property type="entry name" value="Lambda_DNA-bd_dom_sf"/>
</dbReference>
<keyword evidence="3" id="KW-0418">Kinase</keyword>
<dbReference type="InterPro" id="IPR007666">
    <property type="entry name" value="ADP_PFK/GK"/>
</dbReference>
<dbReference type="RefSeq" id="WP_034750065.1">
    <property type="nucleotide sequence ID" value="NZ_FQVE01000004.1"/>
</dbReference>
<evidence type="ECO:0000313" key="7">
    <source>
        <dbReference type="EMBL" id="SHG13686.1"/>
    </source>
</evidence>
<dbReference type="EMBL" id="JPRI01000012">
    <property type="protein sequence ID" value="KFF23274.1"/>
    <property type="molecule type" value="Genomic_DNA"/>
</dbReference>
<keyword evidence="4" id="KW-0460">Magnesium</keyword>
<dbReference type="GO" id="GO:0046872">
    <property type="term" value="F:metal ion binding"/>
    <property type="evidence" value="ECO:0007669"/>
    <property type="project" value="UniProtKB-KW"/>
</dbReference>
<keyword evidence="8" id="KW-1185">Reference proteome</keyword>
<keyword evidence="2" id="KW-0479">Metal-binding</keyword>
<dbReference type="SUPFAM" id="SSF47413">
    <property type="entry name" value="lambda repressor-like DNA-binding domains"/>
    <property type="match status" value="1"/>
</dbReference>
<name>A0A1M5HCJ8_9FLAO</name>
<dbReference type="PROSITE" id="PS50943">
    <property type="entry name" value="HTH_CROC1"/>
    <property type="match status" value="1"/>
</dbReference>
<reference evidence="7" key="3">
    <citation type="submission" date="2016-11" db="EMBL/GenBank/DDBJ databases">
        <authorList>
            <person name="Jaros S."/>
            <person name="Januszkiewicz K."/>
            <person name="Wedrychowicz H."/>
        </authorList>
    </citation>
    <scope>NUCLEOTIDE SEQUENCE [LARGE SCALE GENOMIC DNA]</scope>
    <source>
        <strain evidence="7">YR203</strain>
    </source>
</reference>
<evidence type="ECO:0000256" key="2">
    <source>
        <dbReference type="ARBA" id="ARBA00022723"/>
    </source>
</evidence>
<reference evidence="6 8" key="1">
    <citation type="submission" date="2014-07" db="EMBL/GenBank/DDBJ databases">
        <title>Genome of Chryseobacterium vrystaatense LMG 22846.</title>
        <authorList>
            <person name="Pipes S.E."/>
            <person name="Stropko S.J."/>
            <person name="Newman J.D."/>
        </authorList>
    </citation>
    <scope>NUCLEOTIDE SEQUENCE [LARGE SCALE GENOMIC DNA]</scope>
    <source>
        <strain evidence="6 8">LMG 22846</strain>
    </source>
</reference>
<protein>
    <submittedName>
        <fullName evidence="7">DNA-binding transcriptional regulator, XRE-family HTH domain</fullName>
    </submittedName>
</protein>
<dbReference type="Proteomes" id="UP000184108">
    <property type="component" value="Unassembled WGS sequence"/>
</dbReference>
<dbReference type="CDD" id="cd00093">
    <property type="entry name" value="HTH_XRE"/>
    <property type="match status" value="1"/>
</dbReference>
<dbReference type="GO" id="GO:0016301">
    <property type="term" value="F:kinase activity"/>
    <property type="evidence" value="ECO:0007669"/>
    <property type="project" value="UniProtKB-KW"/>
</dbReference>
<reference evidence="9" key="2">
    <citation type="submission" date="2016-11" db="EMBL/GenBank/DDBJ databases">
        <authorList>
            <person name="Varghese N."/>
            <person name="Submissions S."/>
        </authorList>
    </citation>
    <scope>NUCLEOTIDE SEQUENCE [LARGE SCALE GENOMIC DNA]</scope>
    <source>
        <strain evidence="9">YR203</strain>
    </source>
</reference>
<evidence type="ECO:0000256" key="1">
    <source>
        <dbReference type="ARBA" id="ARBA00022679"/>
    </source>
</evidence>
<dbReference type="EMBL" id="FQVE01000004">
    <property type="protein sequence ID" value="SHG13686.1"/>
    <property type="molecule type" value="Genomic_DNA"/>
</dbReference>
<dbReference type="GO" id="GO:0005975">
    <property type="term" value="P:carbohydrate metabolic process"/>
    <property type="evidence" value="ECO:0007669"/>
    <property type="project" value="InterPro"/>
</dbReference>
<organism evidence="7 9">
    <name type="scientific">Chryseobacterium vrystaatense</name>
    <dbReference type="NCBI Taxonomy" id="307480"/>
    <lineage>
        <taxon>Bacteria</taxon>
        <taxon>Pseudomonadati</taxon>
        <taxon>Bacteroidota</taxon>
        <taxon>Flavobacteriia</taxon>
        <taxon>Flavobacteriales</taxon>
        <taxon>Weeksellaceae</taxon>
        <taxon>Chryseobacterium group</taxon>
        <taxon>Chryseobacterium</taxon>
    </lineage>
</organism>
<dbReference type="AlphaFoldDB" id="A0A1M5HCJ8"/>
<dbReference type="InterPro" id="IPR001387">
    <property type="entry name" value="Cro/C1-type_HTH"/>
</dbReference>
<dbReference type="Pfam" id="PF13443">
    <property type="entry name" value="HTH_26"/>
    <property type="match status" value="1"/>
</dbReference>
<dbReference type="GO" id="GO:0016773">
    <property type="term" value="F:phosphotransferase activity, alcohol group as acceptor"/>
    <property type="evidence" value="ECO:0007669"/>
    <property type="project" value="InterPro"/>
</dbReference>
<dbReference type="Gene3D" id="1.10.260.40">
    <property type="entry name" value="lambda repressor-like DNA-binding domains"/>
    <property type="match status" value="1"/>
</dbReference>
<dbReference type="PROSITE" id="PS51255">
    <property type="entry name" value="ADPK"/>
    <property type="match status" value="1"/>
</dbReference>
<sequence>MSSLSNDDIELRNQITQRLIDLRKSTGLNQSDFAKLHDIDRQQVNRWESFESERGVTIYTIKKVCTLLRITLQDFFNDPLFK</sequence>
<evidence type="ECO:0000313" key="9">
    <source>
        <dbReference type="Proteomes" id="UP000184108"/>
    </source>
</evidence>
<dbReference type="Proteomes" id="UP000028719">
    <property type="component" value="Unassembled WGS sequence"/>
</dbReference>
<evidence type="ECO:0000313" key="6">
    <source>
        <dbReference type="EMBL" id="KFF23274.1"/>
    </source>
</evidence>
<dbReference type="SMART" id="SM00530">
    <property type="entry name" value="HTH_XRE"/>
    <property type="match status" value="1"/>
</dbReference>
<proteinExistence type="predicted"/>
<evidence type="ECO:0000259" key="5">
    <source>
        <dbReference type="PROSITE" id="PS50943"/>
    </source>
</evidence>
<evidence type="ECO:0000256" key="4">
    <source>
        <dbReference type="ARBA" id="ARBA00022842"/>
    </source>
</evidence>
<keyword evidence="1" id="KW-0808">Transferase</keyword>
<accession>A0A1M5HCJ8</accession>